<protein>
    <submittedName>
        <fullName evidence="2">Uncharacterized protein</fullName>
    </submittedName>
</protein>
<dbReference type="Proteomes" id="UP001603857">
    <property type="component" value="Unassembled WGS sequence"/>
</dbReference>
<organism evidence="2 3">
    <name type="scientific">Flemingia macrophylla</name>
    <dbReference type="NCBI Taxonomy" id="520843"/>
    <lineage>
        <taxon>Eukaryota</taxon>
        <taxon>Viridiplantae</taxon>
        <taxon>Streptophyta</taxon>
        <taxon>Embryophyta</taxon>
        <taxon>Tracheophyta</taxon>
        <taxon>Spermatophyta</taxon>
        <taxon>Magnoliopsida</taxon>
        <taxon>eudicotyledons</taxon>
        <taxon>Gunneridae</taxon>
        <taxon>Pentapetalae</taxon>
        <taxon>rosids</taxon>
        <taxon>fabids</taxon>
        <taxon>Fabales</taxon>
        <taxon>Fabaceae</taxon>
        <taxon>Papilionoideae</taxon>
        <taxon>50 kb inversion clade</taxon>
        <taxon>NPAAA clade</taxon>
        <taxon>indigoferoid/millettioid clade</taxon>
        <taxon>Phaseoleae</taxon>
        <taxon>Flemingia</taxon>
    </lineage>
</organism>
<evidence type="ECO:0000313" key="3">
    <source>
        <dbReference type="Proteomes" id="UP001603857"/>
    </source>
</evidence>
<keyword evidence="1" id="KW-1133">Transmembrane helix</keyword>
<dbReference type="EMBL" id="JBGMDY010000011">
    <property type="protein sequence ID" value="KAL2318523.1"/>
    <property type="molecule type" value="Genomic_DNA"/>
</dbReference>
<accession>A0ABD1L4S1</accession>
<feature type="transmembrane region" description="Helical" evidence="1">
    <location>
        <begin position="12"/>
        <end position="33"/>
    </location>
</feature>
<evidence type="ECO:0000313" key="2">
    <source>
        <dbReference type="EMBL" id="KAL2318523.1"/>
    </source>
</evidence>
<feature type="transmembrane region" description="Helical" evidence="1">
    <location>
        <begin position="54"/>
        <end position="77"/>
    </location>
</feature>
<proteinExistence type="predicted"/>
<comment type="caution">
    <text evidence="2">The sequence shown here is derived from an EMBL/GenBank/DDBJ whole genome shotgun (WGS) entry which is preliminary data.</text>
</comment>
<gene>
    <name evidence="2" type="ORF">Fmac_032399</name>
</gene>
<keyword evidence="3" id="KW-1185">Reference proteome</keyword>
<name>A0ABD1L4S1_9FABA</name>
<dbReference type="AlphaFoldDB" id="A0ABD1L4S1"/>
<sequence length="85" mass="9272">MPLDIVWLDFILEFNGIISCGYTSGFGGIFKLLMSPSSISTTLIIEGRSVGFNCIHQSATIIIFFTISFSSFVTSSISKSFSSTR</sequence>
<keyword evidence="1" id="KW-0472">Membrane</keyword>
<reference evidence="2 3" key="1">
    <citation type="submission" date="2024-08" db="EMBL/GenBank/DDBJ databases">
        <title>Insights into the chromosomal genome structure of Flemingia macrophylla.</title>
        <authorList>
            <person name="Ding Y."/>
            <person name="Zhao Y."/>
            <person name="Bi W."/>
            <person name="Wu M."/>
            <person name="Zhao G."/>
            <person name="Gong Y."/>
            <person name="Li W."/>
            <person name="Zhang P."/>
        </authorList>
    </citation>
    <scope>NUCLEOTIDE SEQUENCE [LARGE SCALE GENOMIC DNA]</scope>
    <source>
        <strain evidence="2">DYQJB</strain>
        <tissue evidence="2">Leaf</tissue>
    </source>
</reference>
<evidence type="ECO:0000256" key="1">
    <source>
        <dbReference type="SAM" id="Phobius"/>
    </source>
</evidence>
<keyword evidence="1" id="KW-0812">Transmembrane</keyword>